<comment type="caution">
    <text evidence="1">The sequence shown here is derived from an EMBL/GenBank/DDBJ whole genome shotgun (WGS) entry which is preliminary data.</text>
</comment>
<protein>
    <submittedName>
        <fullName evidence="1">Uncharacterized protein</fullName>
    </submittedName>
</protein>
<dbReference type="AlphaFoldDB" id="A0A7W5ZKD0"/>
<gene>
    <name evidence="1" type="ORF">FHS57_002929</name>
</gene>
<organism evidence="1 2">
    <name type="scientific">Runella defluvii</name>
    <dbReference type="NCBI Taxonomy" id="370973"/>
    <lineage>
        <taxon>Bacteria</taxon>
        <taxon>Pseudomonadati</taxon>
        <taxon>Bacteroidota</taxon>
        <taxon>Cytophagia</taxon>
        <taxon>Cytophagales</taxon>
        <taxon>Spirosomataceae</taxon>
        <taxon>Runella</taxon>
    </lineage>
</organism>
<evidence type="ECO:0000313" key="1">
    <source>
        <dbReference type="EMBL" id="MBB3838923.1"/>
    </source>
</evidence>
<name>A0A7W5ZKD0_9BACT</name>
<dbReference type="Proteomes" id="UP000541352">
    <property type="component" value="Unassembled WGS sequence"/>
</dbReference>
<reference evidence="1 2" key="1">
    <citation type="submission" date="2020-08" db="EMBL/GenBank/DDBJ databases">
        <title>Genomic Encyclopedia of Type Strains, Phase IV (KMG-IV): sequencing the most valuable type-strain genomes for metagenomic binning, comparative biology and taxonomic classification.</title>
        <authorList>
            <person name="Goeker M."/>
        </authorList>
    </citation>
    <scope>NUCLEOTIDE SEQUENCE [LARGE SCALE GENOMIC DNA]</scope>
    <source>
        <strain evidence="1 2">DSM 17976</strain>
    </source>
</reference>
<evidence type="ECO:0000313" key="2">
    <source>
        <dbReference type="Proteomes" id="UP000541352"/>
    </source>
</evidence>
<dbReference type="EMBL" id="JACIBY010000005">
    <property type="protein sequence ID" value="MBB3838923.1"/>
    <property type="molecule type" value="Genomic_DNA"/>
</dbReference>
<dbReference type="RefSeq" id="WP_183974726.1">
    <property type="nucleotide sequence ID" value="NZ_JACIBY010000005.1"/>
</dbReference>
<dbReference type="PROSITE" id="PS51257">
    <property type="entry name" value="PROKAR_LIPOPROTEIN"/>
    <property type="match status" value="1"/>
</dbReference>
<accession>A0A7W5ZKD0</accession>
<proteinExistence type="predicted"/>
<keyword evidence="2" id="KW-1185">Reference proteome</keyword>
<sequence length="328" mass="37244">MKKWLTIIVWIGLVGLIGCENPFFNGRTSGTSGKCEAGAPISTSEVTDQDRGFFNPQDSLYYATAVFGIFYRGGLTNPCELVRRPISFKTVLSRKFKIVWDGPKGTTTDRKAARALIRFTDKAYRDDIDVNLPPVDTLRPYPYEILISQDTTYTNIFTGREYKVALRKGYSNLLDEVKCAEVSLSSTKTFDSNRVILENSTTGSWSQRYFFKASDFAQNVQYVVVREKECATCNVPIPTLTAEKYTITKGEEITLSLSGCPVNEYGQGPLEWFYQTANGTKTLMQRYSYSPRNQRSFSPQETTTYFLRCQGEWYCKPQKEVSVTIEVK</sequence>